<proteinExistence type="predicted"/>
<dbReference type="Gene3D" id="2.40.10.220">
    <property type="entry name" value="predicted glycosyltransferase like domains"/>
    <property type="match status" value="1"/>
</dbReference>
<dbReference type="GO" id="GO:0035438">
    <property type="term" value="F:cyclic-di-GMP binding"/>
    <property type="evidence" value="ECO:0007669"/>
    <property type="project" value="InterPro"/>
</dbReference>
<dbReference type="SUPFAM" id="SSF141371">
    <property type="entry name" value="PilZ domain-like"/>
    <property type="match status" value="1"/>
</dbReference>
<name>X1BQW4_9ZZZZ</name>
<sequence>MTEEENRAYPRAGLKWAVSAKVDGKVIEGVTKDISVSGAYVCCAKPLRLNEVVDMVITAPYESQSVKAEVVWSNIYGPDDNINPRGMGVLFLEISGEDRKVIAKAVTNHLKTLNTTVEDIKSGAS</sequence>
<dbReference type="EMBL" id="BART01015366">
    <property type="protein sequence ID" value="GAG83552.1"/>
    <property type="molecule type" value="Genomic_DNA"/>
</dbReference>
<accession>X1BQW4</accession>
<protein>
    <recommendedName>
        <fullName evidence="1">PilZ domain-containing protein</fullName>
    </recommendedName>
</protein>
<gene>
    <name evidence="2" type="ORF">S01H4_29861</name>
</gene>
<feature type="domain" description="PilZ" evidence="1">
    <location>
        <begin position="5"/>
        <end position="105"/>
    </location>
</feature>
<evidence type="ECO:0000259" key="1">
    <source>
        <dbReference type="Pfam" id="PF07238"/>
    </source>
</evidence>
<comment type="caution">
    <text evidence="2">The sequence shown here is derived from an EMBL/GenBank/DDBJ whole genome shotgun (WGS) entry which is preliminary data.</text>
</comment>
<dbReference type="InterPro" id="IPR009875">
    <property type="entry name" value="PilZ_domain"/>
</dbReference>
<dbReference type="AlphaFoldDB" id="X1BQW4"/>
<dbReference type="Pfam" id="PF07238">
    <property type="entry name" value="PilZ"/>
    <property type="match status" value="1"/>
</dbReference>
<reference evidence="2" key="1">
    <citation type="journal article" date="2014" name="Front. Microbiol.">
        <title>High frequency of phylogenetically diverse reductive dehalogenase-homologous genes in deep subseafloor sedimentary metagenomes.</title>
        <authorList>
            <person name="Kawai M."/>
            <person name="Futagami T."/>
            <person name="Toyoda A."/>
            <person name="Takaki Y."/>
            <person name="Nishi S."/>
            <person name="Hori S."/>
            <person name="Arai W."/>
            <person name="Tsubouchi T."/>
            <person name="Morono Y."/>
            <person name="Uchiyama I."/>
            <person name="Ito T."/>
            <person name="Fujiyama A."/>
            <person name="Inagaki F."/>
            <person name="Takami H."/>
        </authorList>
    </citation>
    <scope>NUCLEOTIDE SEQUENCE</scope>
    <source>
        <strain evidence="2">Expedition CK06-06</strain>
    </source>
</reference>
<evidence type="ECO:0000313" key="2">
    <source>
        <dbReference type="EMBL" id="GAG83552.1"/>
    </source>
</evidence>
<organism evidence="2">
    <name type="scientific">marine sediment metagenome</name>
    <dbReference type="NCBI Taxonomy" id="412755"/>
    <lineage>
        <taxon>unclassified sequences</taxon>
        <taxon>metagenomes</taxon>
        <taxon>ecological metagenomes</taxon>
    </lineage>
</organism>